<gene>
    <name evidence="2" type="ORF">GALL_156330</name>
</gene>
<comment type="caution">
    <text evidence="2">The sequence shown here is derived from an EMBL/GenBank/DDBJ whole genome shotgun (WGS) entry which is preliminary data.</text>
</comment>
<evidence type="ECO:0000313" key="2">
    <source>
        <dbReference type="EMBL" id="OIR02261.1"/>
    </source>
</evidence>
<evidence type="ECO:0000256" key="1">
    <source>
        <dbReference type="SAM" id="MobiDB-lite"/>
    </source>
</evidence>
<organism evidence="2">
    <name type="scientific">mine drainage metagenome</name>
    <dbReference type="NCBI Taxonomy" id="410659"/>
    <lineage>
        <taxon>unclassified sequences</taxon>
        <taxon>metagenomes</taxon>
        <taxon>ecological metagenomes</taxon>
    </lineage>
</organism>
<sequence>MTGGGYMCSKSFLARWEMYFKAKDSASREEKAELPLNPQHEGREIDSPIVEDSKMEDINPNPDMSKPIHLST</sequence>
<name>A0A1J5SDH4_9ZZZZ</name>
<dbReference type="AlphaFoldDB" id="A0A1J5SDH4"/>
<proteinExistence type="predicted"/>
<feature type="region of interest" description="Disordered" evidence="1">
    <location>
        <begin position="27"/>
        <end position="72"/>
    </location>
</feature>
<dbReference type="EMBL" id="MLJW01000076">
    <property type="protein sequence ID" value="OIR02261.1"/>
    <property type="molecule type" value="Genomic_DNA"/>
</dbReference>
<protein>
    <submittedName>
        <fullName evidence="2">Uncharacterized protein</fullName>
    </submittedName>
</protein>
<reference evidence="2" key="1">
    <citation type="submission" date="2016-10" db="EMBL/GenBank/DDBJ databases">
        <title>Sequence of Gallionella enrichment culture.</title>
        <authorList>
            <person name="Poehlein A."/>
            <person name="Muehling M."/>
            <person name="Daniel R."/>
        </authorList>
    </citation>
    <scope>NUCLEOTIDE SEQUENCE</scope>
</reference>
<accession>A0A1J5SDH4</accession>
<feature type="compositionally biased region" description="Basic and acidic residues" evidence="1">
    <location>
        <begin position="40"/>
        <end position="57"/>
    </location>
</feature>